<proteinExistence type="predicted"/>
<keyword evidence="4" id="KW-1185">Reference proteome</keyword>
<gene>
    <name evidence="2" type="ORF">EAJ03_09475</name>
    <name evidence="1" type="ORF">F2Z23_10035</name>
</gene>
<dbReference type="Proteomes" id="UP000291917">
    <property type="component" value="Unassembled WGS sequence"/>
</dbReference>
<evidence type="ECO:0000313" key="4">
    <source>
        <dbReference type="Proteomes" id="UP000335496"/>
    </source>
</evidence>
<dbReference type="EMBL" id="RCXL01000012">
    <property type="protein sequence ID" value="RYT73841.1"/>
    <property type="molecule type" value="Genomic_DNA"/>
</dbReference>
<evidence type="ECO:0000313" key="3">
    <source>
        <dbReference type="Proteomes" id="UP000291917"/>
    </source>
</evidence>
<dbReference type="AlphaFoldDB" id="A0A4Q5GY76"/>
<reference evidence="1 4" key="1">
    <citation type="journal article" date="2019" name="Nat. Med.">
        <title>A library of human gut bacterial isolates paired with longitudinal multiomics data enables mechanistic microbiome research.</title>
        <authorList>
            <person name="Poyet M."/>
            <person name="Groussin M."/>
            <person name="Gibbons S.M."/>
            <person name="Avila-Pacheco J."/>
            <person name="Jiang X."/>
            <person name="Kearney S.M."/>
            <person name="Perrotta A.R."/>
            <person name="Berdy B."/>
            <person name="Zhao S."/>
            <person name="Lieberman T.D."/>
            <person name="Swanson P.K."/>
            <person name="Smith M."/>
            <person name="Roesemann S."/>
            <person name="Alexander J.E."/>
            <person name="Rich S.A."/>
            <person name="Livny J."/>
            <person name="Vlamakis H."/>
            <person name="Clish C."/>
            <person name="Bullock K."/>
            <person name="Deik A."/>
            <person name="Scott J."/>
            <person name="Pierce K.A."/>
            <person name="Xavier R.J."/>
            <person name="Alm E.J."/>
        </authorList>
    </citation>
    <scope>NUCLEOTIDE SEQUENCE [LARGE SCALE GENOMIC DNA]</scope>
    <source>
        <strain evidence="1 4">BIOML-A1</strain>
    </source>
</reference>
<evidence type="ECO:0000313" key="2">
    <source>
        <dbReference type="EMBL" id="RYT73841.1"/>
    </source>
</evidence>
<protein>
    <submittedName>
        <fullName evidence="2">Uncharacterized protein</fullName>
    </submittedName>
</protein>
<name>A0A4Q5GY76_9BACE</name>
<dbReference type="EMBL" id="VVZX01000011">
    <property type="protein sequence ID" value="KAA5273924.1"/>
    <property type="molecule type" value="Genomic_DNA"/>
</dbReference>
<evidence type="ECO:0000313" key="1">
    <source>
        <dbReference type="EMBL" id="KAA5273924.1"/>
    </source>
</evidence>
<organism evidence="2 3">
    <name type="scientific">Bacteroides eggerthii</name>
    <dbReference type="NCBI Taxonomy" id="28111"/>
    <lineage>
        <taxon>Bacteria</taxon>
        <taxon>Pseudomonadati</taxon>
        <taxon>Bacteroidota</taxon>
        <taxon>Bacteroidia</taxon>
        <taxon>Bacteroidales</taxon>
        <taxon>Bacteroidaceae</taxon>
        <taxon>Bacteroides</taxon>
    </lineage>
</organism>
<dbReference type="RefSeq" id="WP_008025223.1">
    <property type="nucleotide sequence ID" value="NZ_RCXL01000012.1"/>
</dbReference>
<reference evidence="2 3" key="2">
    <citation type="journal article" date="2019" name="Science, e1252229">
        <title>Invertible promoters mediate bacterial phase variation, antibiotic resistance, and host adaptation in the gut.</title>
        <authorList>
            <person name="Jiang X."/>
            <person name="Hall A.B."/>
            <person name="Arthur T.D."/>
            <person name="Plichta D.R."/>
            <person name="Covington C.T."/>
            <person name="Poyet M."/>
            <person name="Crothers J."/>
            <person name="Moses P.L."/>
            <person name="Tolonen A.C."/>
            <person name="Vlamakis H."/>
            <person name="Alm E.J."/>
            <person name="Xavier R.J."/>
        </authorList>
    </citation>
    <scope>NUCLEOTIDE SEQUENCE [LARGE SCALE GENOMIC DNA]</scope>
    <source>
        <strain evidence="2">Bj_0095</strain>
        <strain evidence="3">bj_0095</strain>
    </source>
</reference>
<sequence length="101" mass="11100">MITEKQKEAVKELCQYVDNFCKENNLSAFMSVAASEDHPDGLEQIAGSIITGKGEYVVGAISGTVKADSRVYMLLSMALMQAYTRKTDINTIPFGENLNMN</sequence>
<dbReference type="Proteomes" id="UP000335496">
    <property type="component" value="Unassembled WGS sequence"/>
</dbReference>
<comment type="caution">
    <text evidence="2">The sequence shown here is derived from an EMBL/GenBank/DDBJ whole genome shotgun (WGS) entry which is preliminary data.</text>
</comment>
<accession>A0A4Q5GY76</accession>